<proteinExistence type="predicted"/>
<dbReference type="EMBL" id="JAPEIS010000001">
    <property type="protein sequence ID" value="KAJ8070423.1"/>
    <property type="molecule type" value="Genomic_DNA"/>
</dbReference>
<sequence length="108" mass="12533">MCRGSNQAVLSNLLRRLKDQQRPIVLAFETHLPEIFSLLSIEQVRNLPLGNQDTLDQPRCNFDIRCKSQRVDIPSSFNISQFFCRSTPNILIECTNDSLDHKRIYDEP</sequence>
<keyword evidence="2" id="KW-1185">Reference proteome</keyword>
<gene>
    <name evidence="1" type="ORF">OCU04_000797</name>
</gene>
<dbReference type="Proteomes" id="UP001152300">
    <property type="component" value="Unassembled WGS sequence"/>
</dbReference>
<comment type="caution">
    <text evidence="1">The sequence shown here is derived from an EMBL/GenBank/DDBJ whole genome shotgun (WGS) entry which is preliminary data.</text>
</comment>
<dbReference type="AlphaFoldDB" id="A0A9X0AZZ8"/>
<protein>
    <submittedName>
        <fullName evidence="1">Uncharacterized protein</fullName>
    </submittedName>
</protein>
<accession>A0A9X0AZZ8</accession>
<organism evidence="1 2">
    <name type="scientific">Sclerotinia nivalis</name>
    <dbReference type="NCBI Taxonomy" id="352851"/>
    <lineage>
        <taxon>Eukaryota</taxon>
        <taxon>Fungi</taxon>
        <taxon>Dikarya</taxon>
        <taxon>Ascomycota</taxon>
        <taxon>Pezizomycotina</taxon>
        <taxon>Leotiomycetes</taxon>
        <taxon>Helotiales</taxon>
        <taxon>Sclerotiniaceae</taxon>
        <taxon>Sclerotinia</taxon>
    </lineage>
</organism>
<evidence type="ECO:0000313" key="1">
    <source>
        <dbReference type="EMBL" id="KAJ8070423.1"/>
    </source>
</evidence>
<name>A0A9X0AZZ8_9HELO</name>
<reference evidence="1" key="1">
    <citation type="submission" date="2022-11" db="EMBL/GenBank/DDBJ databases">
        <title>Genome Resource of Sclerotinia nivalis Strain SnTB1, a Plant Pathogen Isolated from American Ginseng.</title>
        <authorList>
            <person name="Fan S."/>
        </authorList>
    </citation>
    <scope>NUCLEOTIDE SEQUENCE</scope>
    <source>
        <strain evidence="1">SnTB1</strain>
    </source>
</reference>
<evidence type="ECO:0000313" key="2">
    <source>
        <dbReference type="Proteomes" id="UP001152300"/>
    </source>
</evidence>